<dbReference type="Proteomes" id="UP000063699">
    <property type="component" value="Chromosome"/>
</dbReference>
<feature type="region of interest" description="Disordered" evidence="1">
    <location>
        <begin position="1"/>
        <end position="21"/>
    </location>
</feature>
<dbReference type="EMBL" id="CP012752">
    <property type="protein sequence ID" value="ALG12694.1"/>
    <property type="molecule type" value="Genomic_DNA"/>
</dbReference>
<organism evidence="2 3">
    <name type="scientific">Kibdelosporangium phytohabitans</name>
    <dbReference type="NCBI Taxonomy" id="860235"/>
    <lineage>
        <taxon>Bacteria</taxon>
        <taxon>Bacillati</taxon>
        <taxon>Actinomycetota</taxon>
        <taxon>Actinomycetes</taxon>
        <taxon>Pseudonocardiales</taxon>
        <taxon>Pseudonocardiaceae</taxon>
        <taxon>Kibdelosporangium</taxon>
    </lineage>
</organism>
<accession>A0A0N9ID97</accession>
<protein>
    <submittedName>
        <fullName evidence="2">Uncharacterized protein</fullName>
    </submittedName>
</protein>
<evidence type="ECO:0000256" key="1">
    <source>
        <dbReference type="SAM" id="MobiDB-lite"/>
    </source>
</evidence>
<dbReference type="KEGG" id="kphy:AOZ06_42795"/>
<feature type="compositionally biased region" description="Basic residues" evidence="1">
    <location>
        <begin position="1"/>
        <end position="16"/>
    </location>
</feature>
<gene>
    <name evidence="2" type="ORF">AOZ06_42795</name>
</gene>
<name>A0A0N9ID97_9PSEU</name>
<evidence type="ECO:0000313" key="2">
    <source>
        <dbReference type="EMBL" id="ALG12694.1"/>
    </source>
</evidence>
<reference evidence="2 3" key="1">
    <citation type="submission" date="2015-07" db="EMBL/GenBank/DDBJ databases">
        <title>Genome sequencing of Kibdelosporangium phytohabitans.</title>
        <authorList>
            <person name="Qin S."/>
            <person name="Xing K."/>
        </authorList>
    </citation>
    <scope>NUCLEOTIDE SEQUENCE [LARGE SCALE GENOMIC DNA]</scope>
    <source>
        <strain evidence="2 3">KLBMP1111</strain>
    </source>
</reference>
<evidence type="ECO:0000313" key="3">
    <source>
        <dbReference type="Proteomes" id="UP000063699"/>
    </source>
</evidence>
<dbReference type="AlphaFoldDB" id="A0A0N9ID97"/>
<proteinExistence type="predicted"/>
<sequence length="397" mass="44217">MSRGRKKKSTKKRKKSLTPLPLVQDVRLPPEPAWPAPNWFAPTVHSVLGKADILLEASTPRAVEQTTAELLGAELYRVINGHYDGPEFANWFKHLAAAAGRDGRAQTARLLRGMTMLGPPHLAPHAEAALRGSRSHLPDWLRDPMKVTAAGDLWQIRDAYGSRIAIIATYRYPGEELPAAFLFDLETGTTPVALVEPGLFDDVEQAVEAWRSAVGDTAKQAQPVPVRSSDRLQPLVQLDMDETFIRGDETQAAMNNWFRVARRVHDLGVATTERGAALLPPALDLYRDFDIEPMATGFTDWYRDRHGTEPDTEAVAALATDWMEGVVPQVWHSISPTRVEAQLAMFADDWVPEDPLTGLAKALFPQWVRWHGEQSELPEHLVNHAVTTATHDHRVRT</sequence>
<keyword evidence="3" id="KW-1185">Reference proteome</keyword>